<dbReference type="InterPro" id="IPR027417">
    <property type="entry name" value="P-loop_NTPase"/>
</dbReference>
<evidence type="ECO:0000256" key="8">
    <source>
        <dbReference type="ARBA" id="ARBA00022840"/>
    </source>
</evidence>
<evidence type="ECO:0000256" key="7">
    <source>
        <dbReference type="ARBA" id="ARBA00022777"/>
    </source>
</evidence>
<comment type="catalytic activity">
    <reaction evidence="14">
        <text>dCMP + ATP = dCDP + ADP</text>
        <dbReference type="Rhea" id="RHEA:25094"/>
        <dbReference type="ChEBI" id="CHEBI:30616"/>
        <dbReference type="ChEBI" id="CHEBI:57566"/>
        <dbReference type="ChEBI" id="CHEBI:58593"/>
        <dbReference type="ChEBI" id="CHEBI:456216"/>
        <dbReference type="EC" id="2.7.4.14"/>
    </reaction>
</comment>
<dbReference type="GO" id="GO:0004798">
    <property type="term" value="F:dTMP kinase activity"/>
    <property type="evidence" value="ECO:0007669"/>
    <property type="project" value="TreeGrafter"/>
</dbReference>
<dbReference type="InterPro" id="IPR039430">
    <property type="entry name" value="Thymidylate_kin-like_dom"/>
</dbReference>
<keyword evidence="5" id="KW-0808">Transferase</keyword>
<reference evidence="20" key="2">
    <citation type="submission" date="2025-08" db="UniProtKB">
        <authorList>
            <consortium name="Ensembl"/>
        </authorList>
    </citation>
    <scope>IDENTIFICATION</scope>
</reference>
<name>A0A8B9XS14_BOSMU</name>
<feature type="region of interest" description="Disordered" evidence="18">
    <location>
        <begin position="585"/>
        <end position="607"/>
    </location>
</feature>
<organism evidence="20 21">
    <name type="scientific">Bos mutus grunniens</name>
    <name type="common">Wild yak</name>
    <name type="synonym">Bos grunniens</name>
    <dbReference type="NCBI Taxonomy" id="30521"/>
    <lineage>
        <taxon>Eukaryota</taxon>
        <taxon>Metazoa</taxon>
        <taxon>Chordata</taxon>
        <taxon>Craniata</taxon>
        <taxon>Vertebrata</taxon>
        <taxon>Euteleostomi</taxon>
        <taxon>Mammalia</taxon>
        <taxon>Eutheria</taxon>
        <taxon>Laurasiatheria</taxon>
        <taxon>Artiodactyla</taxon>
        <taxon>Ruminantia</taxon>
        <taxon>Pecora</taxon>
        <taxon>Bovidae</taxon>
        <taxon>Bovinae</taxon>
        <taxon>Bos</taxon>
    </lineage>
</organism>
<comment type="similarity">
    <text evidence="4">Belongs to the thymidylate kinase family.</text>
</comment>
<keyword evidence="8" id="KW-0067">ATP-binding</keyword>
<keyword evidence="7" id="KW-0418">Kinase</keyword>
<evidence type="ECO:0000256" key="13">
    <source>
        <dbReference type="ARBA" id="ARBA00051396"/>
    </source>
</evidence>
<evidence type="ECO:0000256" key="9">
    <source>
        <dbReference type="ARBA" id="ARBA00022946"/>
    </source>
</evidence>
<protein>
    <recommendedName>
        <fullName evidence="16">UMP-CMP kinase 2, mitochondrial</fullName>
        <ecNumber evidence="15">2.7.4.14</ecNumber>
    </recommendedName>
    <alternativeName>
        <fullName evidence="17">Nucleoside-diphosphate kinase</fullName>
    </alternativeName>
</protein>
<feature type="region of interest" description="Disordered" evidence="18">
    <location>
        <begin position="103"/>
        <end position="123"/>
    </location>
</feature>
<gene>
    <name evidence="20" type="primary">CMPK2</name>
</gene>
<feature type="domain" description="Thymidylate kinase-like" evidence="19">
    <location>
        <begin position="377"/>
        <end position="552"/>
    </location>
</feature>
<comment type="subcellular location">
    <subcellularLocation>
        <location evidence="3">Mitochondrion</location>
    </subcellularLocation>
</comment>
<dbReference type="GO" id="GO:0006233">
    <property type="term" value="P:dTDP biosynthetic process"/>
    <property type="evidence" value="ECO:0007669"/>
    <property type="project" value="TreeGrafter"/>
</dbReference>
<dbReference type="SUPFAM" id="SSF52540">
    <property type="entry name" value="P-loop containing nucleoside triphosphate hydrolases"/>
    <property type="match status" value="1"/>
</dbReference>
<reference evidence="20" key="1">
    <citation type="submission" date="2019-05" db="EMBL/GenBank/DDBJ databases">
        <authorList>
            <person name="Zhang S."/>
            <person name="Liu J."/>
        </authorList>
    </citation>
    <scope>NUCLEOTIDE SEQUENCE [LARGE SCALE GENOMIC DNA]</scope>
</reference>
<keyword evidence="10" id="KW-0665">Pyrimidine biosynthesis</keyword>
<accession>A0A8B9XS14</accession>
<evidence type="ECO:0000256" key="2">
    <source>
        <dbReference type="ARBA" id="ARBA00000937"/>
    </source>
</evidence>
<comment type="catalytic activity">
    <reaction evidence="1">
        <text>a 2'-deoxyribonucleoside 5'-diphosphate + ATP = a 2'-deoxyribonucleoside 5'-triphosphate + ADP</text>
        <dbReference type="Rhea" id="RHEA:44640"/>
        <dbReference type="ChEBI" id="CHEBI:30616"/>
        <dbReference type="ChEBI" id="CHEBI:61560"/>
        <dbReference type="ChEBI" id="CHEBI:73316"/>
        <dbReference type="ChEBI" id="CHEBI:456216"/>
        <dbReference type="EC" id="2.7.4.6"/>
    </reaction>
</comment>
<dbReference type="GO" id="GO:0004550">
    <property type="term" value="F:nucleoside diphosphate kinase activity"/>
    <property type="evidence" value="ECO:0007669"/>
    <property type="project" value="UniProtKB-EC"/>
</dbReference>
<dbReference type="GO" id="GO:0033862">
    <property type="term" value="F:UMP kinase activity"/>
    <property type="evidence" value="ECO:0007669"/>
    <property type="project" value="Ensembl"/>
</dbReference>
<evidence type="ECO:0000256" key="5">
    <source>
        <dbReference type="ARBA" id="ARBA00022679"/>
    </source>
</evidence>
<dbReference type="FunFam" id="3.40.50.300:FF:001133">
    <property type="entry name" value="UMP-CMP kinase 2, mitochondrial"/>
    <property type="match status" value="1"/>
</dbReference>
<keyword evidence="9" id="KW-0809">Transit peptide</keyword>
<proteinExistence type="inferred from homology"/>
<dbReference type="GO" id="GO:0005524">
    <property type="term" value="F:ATP binding"/>
    <property type="evidence" value="ECO:0007669"/>
    <property type="project" value="UniProtKB-KW"/>
</dbReference>
<dbReference type="Proteomes" id="UP000694520">
    <property type="component" value="Chromosome 9"/>
</dbReference>
<evidence type="ECO:0000256" key="3">
    <source>
        <dbReference type="ARBA" id="ARBA00004173"/>
    </source>
</evidence>
<evidence type="ECO:0000256" key="1">
    <source>
        <dbReference type="ARBA" id="ARBA00000082"/>
    </source>
</evidence>
<reference evidence="20" key="3">
    <citation type="submission" date="2025-09" db="UniProtKB">
        <authorList>
            <consortium name="Ensembl"/>
        </authorList>
    </citation>
    <scope>IDENTIFICATION</scope>
</reference>
<dbReference type="PANTHER" id="PTHR10344:SF4">
    <property type="entry name" value="UMP-CMP KINASE 2, MITOCHONDRIAL"/>
    <property type="match status" value="1"/>
</dbReference>
<evidence type="ECO:0000313" key="21">
    <source>
        <dbReference type="Proteomes" id="UP000694520"/>
    </source>
</evidence>
<dbReference type="GO" id="GO:0006235">
    <property type="term" value="P:dTTP biosynthetic process"/>
    <property type="evidence" value="ECO:0007669"/>
    <property type="project" value="TreeGrafter"/>
</dbReference>
<evidence type="ECO:0000256" key="6">
    <source>
        <dbReference type="ARBA" id="ARBA00022741"/>
    </source>
</evidence>
<keyword evidence="11" id="KW-0175">Coiled coil</keyword>
<evidence type="ECO:0000256" key="14">
    <source>
        <dbReference type="ARBA" id="ARBA00051598"/>
    </source>
</evidence>
<evidence type="ECO:0000313" key="20">
    <source>
        <dbReference type="Ensembl" id="ENSBGRP00000025106.1"/>
    </source>
</evidence>
<dbReference type="Gene3D" id="3.40.50.300">
    <property type="entry name" value="P-loop containing nucleotide triphosphate hydrolases"/>
    <property type="match status" value="1"/>
</dbReference>
<evidence type="ECO:0000259" key="19">
    <source>
        <dbReference type="Pfam" id="PF02223"/>
    </source>
</evidence>
<evidence type="ECO:0000256" key="15">
    <source>
        <dbReference type="ARBA" id="ARBA00066590"/>
    </source>
</evidence>
<evidence type="ECO:0000256" key="16">
    <source>
        <dbReference type="ARBA" id="ARBA00070686"/>
    </source>
</evidence>
<keyword evidence="21" id="KW-1185">Reference proteome</keyword>
<sequence length="637" mass="70480">MKRYTRARAHARVPYPGTSNTGGIIQPGAWGHRPASHRGSLSEAARRPGLCGCPSGPSWRQPARGATSRSGGGGGETEEVAPTRAPPTSRRRRRFVFASTRVPPAGSQVSFPQRPGRHREAPMTFGRHPRARRLLARLSGRRRGACARAMEPPRCFALELPGCTLAHFAVGELAPGARPDPRVAALLGPPGRSYSLSVPETGGVGARVRAARLHQHLRQQLRRGPFQRCELRRLLGYRPDGGAGALQHGFLLRDPRDSPDTRQALLELLDACPEAPRPLLAEFSGDRLCQLWQRPWERRDGRGWRQLGGERVGPAPEPALHPVVPDLPSAGVFPHREAACAVLEACTSFIPEAREVLDLVDQCPEQVQKGRFPVIVIEGLDATGKTTVTQSVSDSLKAVLLKSPPSCISQWRKIFDDEPTIIRRAFYSLGNYIVASEIAKESTKSPVVVDRYWHSTATYAIATEVSGGLQHLPPIHHPIYQWPRDLLKPDLILLLTVSPEERMQRIEGRGMEKTREEAELETNSIFRQKVEVCYQRMENPGCHVVDASPSREKDPCGCHLPSITNVWLERVLKLHPHRVLPRCVSSRKRKVDRSNREGHPDPWKPPRPALPVSVQACVPKNVSACPSCQDPSWCGEL</sequence>
<evidence type="ECO:0000256" key="11">
    <source>
        <dbReference type="ARBA" id="ARBA00023054"/>
    </source>
</evidence>
<keyword evidence="6" id="KW-0547">Nucleotide-binding</keyword>
<dbReference type="GeneTree" id="ENSGT00940000154030"/>
<dbReference type="GO" id="GO:0005739">
    <property type="term" value="C:mitochondrion"/>
    <property type="evidence" value="ECO:0007669"/>
    <property type="project" value="UniProtKB-SubCell"/>
</dbReference>
<dbReference type="Pfam" id="PF02223">
    <property type="entry name" value="Thymidylate_kin"/>
    <property type="match status" value="1"/>
</dbReference>
<dbReference type="AlphaFoldDB" id="A0A8B9XS14"/>
<evidence type="ECO:0000256" key="18">
    <source>
        <dbReference type="SAM" id="MobiDB-lite"/>
    </source>
</evidence>
<keyword evidence="12" id="KW-0496">Mitochondrion</keyword>
<comment type="catalytic activity">
    <reaction evidence="13">
        <text>CMP + ATP = CDP + ADP</text>
        <dbReference type="Rhea" id="RHEA:11600"/>
        <dbReference type="ChEBI" id="CHEBI:30616"/>
        <dbReference type="ChEBI" id="CHEBI:58069"/>
        <dbReference type="ChEBI" id="CHEBI:60377"/>
        <dbReference type="ChEBI" id="CHEBI:456216"/>
        <dbReference type="EC" id="2.7.4.14"/>
    </reaction>
</comment>
<dbReference type="EC" id="2.7.4.14" evidence="15"/>
<feature type="compositionally biased region" description="Basic and acidic residues" evidence="18">
    <location>
        <begin position="592"/>
        <end position="604"/>
    </location>
</feature>
<dbReference type="GO" id="GO:0005654">
    <property type="term" value="C:nucleoplasm"/>
    <property type="evidence" value="ECO:0007669"/>
    <property type="project" value="Ensembl"/>
</dbReference>
<evidence type="ECO:0000256" key="17">
    <source>
        <dbReference type="ARBA" id="ARBA00076149"/>
    </source>
</evidence>
<feature type="compositionally biased region" description="Basic residues" evidence="18">
    <location>
        <begin position="1"/>
        <end position="11"/>
    </location>
</feature>
<dbReference type="PANTHER" id="PTHR10344">
    <property type="entry name" value="THYMIDYLATE KINASE"/>
    <property type="match status" value="1"/>
</dbReference>
<feature type="region of interest" description="Disordered" evidence="18">
    <location>
        <begin position="1"/>
        <end position="89"/>
    </location>
</feature>
<dbReference type="GO" id="GO:0006227">
    <property type="term" value="P:dUDP biosynthetic process"/>
    <property type="evidence" value="ECO:0007669"/>
    <property type="project" value="TreeGrafter"/>
</dbReference>
<comment type="catalytic activity">
    <reaction evidence="2">
        <text>a ribonucleoside 5'-diphosphate + ATP = a ribonucleoside 5'-triphosphate + ADP</text>
        <dbReference type="Rhea" id="RHEA:18113"/>
        <dbReference type="ChEBI" id="CHEBI:30616"/>
        <dbReference type="ChEBI" id="CHEBI:57930"/>
        <dbReference type="ChEBI" id="CHEBI:61557"/>
        <dbReference type="ChEBI" id="CHEBI:456216"/>
        <dbReference type="EC" id="2.7.4.6"/>
    </reaction>
</comment>
<evidence type="ECO:0000256" key="10">
    <source>
        <dbReference type="ARBA" id="ARBA00022975"/>
    </source>
</evidence>
<evidence type="ECO:0000256" key="4">
    <source>
        <dbReference type="ARBA" id="ARBA00009776"/>
    </source>
</evidence>
<evidence type="ECO:0000256" key="12">
    <source>
        <dbReference type="ARBA" id="ARBA00023128"/>
    </source>
</evidence>
<dbReference type="Ensembl" id="ENSBGRT00000028963.1">
    <property type="protein sequence ID" value="ENSBGRP00000025106.1"/>
    <property type="gene ID" value="ENSBGRG00000015652.1"/>
</dbReference>